<dbReference type="InterPro" id="IPR035396">
    <property type="entry name" value="Bac_rhamnosid6H"/>
</dbReference>
<evidence type="ECO:0000256" key="2">
    <source>
        <dbReference type="ARBA" id="ARBA00012652"/>
    </source>
</evidence>
<dbReference type="Gene3D" id="2.60.420.10">
    <property type="entry name" value="Maltose phosphorylase, domain 3"/>
    <property type="match status" value="1"/>
</dbReference>
<dbReference type="InterPro" id="IPR013783">
    <property type="entry name" value="Ig-like_fold"/>
</dbReference>
<evidence type="ECO:0000256" key="1">
    <source>
        <dbReference type="ARBA" id="ARBA00001445"/>
    </source>
</evidence>
<reference evidence="8 9" key="1">
    <citation type="submission" date="2019-11" db="EMBL/GenBank/DDBJ databases">
        <title>Maribacter lutea sp. nov., a marine bacterium isolated from intertidal sand.</title>
        <authorList>
            <person name="Liu A."/>
        </authorList>
    </citation>
    <scope>NUCLEOTIDE SEQUENCE [LARGE SCALE GENOMIC DNA]</scope>
    <source>
        <strain evidence="8 9">RZ05</strain>
    </source>
</reference>
<dbReference type="Proteomes" id="UP000443153">
    <property type="component" value="Unassembled WGS sequence"/>
</dbReference>
<dbReference type="RefSeq" id="WP_154367048.1">
    <property type="nucleotide sequence ID" value="NZ_WKJH01000018.1"/>
</dbReference>
<evidence type="ECO:0000259" key="4">
    <source>
        <dbReference type="Pfam" id="PF05592"/>
    </source>
</evidence>
<dbReference type="PANTHER" id="PTHR33307:SF6">
    <property type="entry name" value="ALPHA-RHAMNOSIDASE (EUROFUNG)-RELATED"/>
    <property type="match status" value="1"/>
</dbReference>
<dbReference type="Gene3D" id="2.60.120.260">
    <property type="entry name" value="Galactose-binding domain-like"/>
    <property type="match status" value="2"/>
</dbReference>
<dbReference type="InterPro" id="IPR035398">
    <property type="entry name" value="Bac_rhamnosid_C"/>
</dbReference>
<feature type="domain" description="Alpha-L-rhamnosidase six-hairpin glycosidase" evidence="6">
    <location>
        <begin position="455"/>
        <end position="804"/>
    </location>
</feature>
<evidence type="ECO:0000259" key="5">
    <source>
        <dbReference type="Pfam" id="PF08531"/>
    </source>
</evidence>
<dbReference type="Pfam" id="PF17390">
    <property type="entry name" value="Bac_rhamnosid_C"/>
    <property type="match status" value="1"/>
</dbReference>
<dbReference type="AlphaFoldDB" id="A0A6I2MPS6"/>
<dbReference type="InterPro" id="IPR013737">
    <property type="entry name" value="Bac_rhamnosid_N"/>
</dbReference>
<dbReference type="Pfam" id="PF05592">
    <property type="entry name" value="Bac_rhamnosid"/>
    <property type="match status" value="1"/>
</dbReference>
<keyword evidence="9" id="KW-1185">Reference proteome</keyword>
<dbReference type="Gene3D" id="2.60.40.10">
    <property type="entry name" value="Immunoglobulins"/>
    <property type="match status" value="1"/>
</dbReference>
<evidence type="ECO:0000259" key="7">
    <source>
        <dbReference type="Pfam" id="PF17390"/>
    </source>
</evidence>
<dbReference type="OrthoDB" id="9815108at2"/>
<dbReference type="EMBL" id="WKJH01000018">
    <property type="protein sequence ID" value="MRX64817.1"/>
    <property type="molecule type" value="Genomic_DNA"/>
</dbReference>
<dbReference type="GO" id="GO:0005975">
    <property type="term" value="P:carbohydrate metabolic process"/>
    <property type="evidence" value="ECO:0007669"/>
    <property type="project" value="InterPro"/>
</dbReference>
<evidence type="ECO:0000256" key="3">
    <source>
        <dbReference type="ARBA" id="ARBA00022801"/>
    </source>
</evidence>
<accession>A0A6I2MPS6</accession>
<dbReference type="Pfam" id="PF17389">
    <property type="entry name" value="Bac_rhamnosid6H"/>
    <property type="match status" value="1"/>
</dbReference>
<dbReference type="InterPro" id="IPR016007">
    <property type="entry name" value="Alpha_rhamnosid"/>
</dbReference>
<dbReference type="InterPro" id="IPR012341">
    <property type="entry name" value="6hp_glycosidase-like_sf"/>
</dbReference>
<dbReference type="PIRSF" id="PIRSF010631">
    <property type="entry name" value="A-rhamnsds"/>
    <property type="match status" value="1"/>
</dbReference>
<gene>
    <name evidence="8" type="ORF">GJ691_11645</name>
</gene>
<name>A0A6I2MPS6_9FLAO</name>
<keyword evidence="3" id="KW-0378">Hydrolase</keyword>
<feature type="domain" description="Alpha-L-rhamnosidase C-terminal" evidence="7">
    <location>
        <begin position="809"/>
        <end position="874"/>
    </location>
</feature>
<dbReference type="InterPro" id="IPR008928">
    <property type="entry name" value="6-hairpin_glycosidase_sf"/>
</dbReference>
<comment type="caution">
    <text evidence="8">The sequence shown here is derived from an EMBL/GenBank/DDBJ whole genome shotgun (WGS) entry which is preliminary data.</text>
</comment>
<dbReference type="SUPFAM" id="SSF48208">
    <property type="entry name" value="Six-hairpin glycosidases"/>
    <property type="match status" value="1"/>
</dbReference>
<dbReference type="GO" id="GO:0030596">
    <property type="term" value="F:alpha-L-rhamnosidase activity"/>
    <property type="evidence" value="ECO:0007669"/>
    <property type="project" value="UniProtKB-EC"/>
</dbReference>
<dbReference type="PANTHER" id="PTHR33307">
    <property type="entry name" value="ALPHA-RHAMNOSIDASE (EUROFUNG)"/>
    <property type="match status" value="1"/>
</dbReference>
<organism evidence="8 9">
    <name type="scientific">Maribacter luteus</name>
    <dbReference type="NCBI Taxonomy" id="2594478"/>
    <lineage>
        <taxon>Bacteria</taxon>
        <taxon>Pseudomonadati</taxon>
        <taxon>Bacteroidota</taxon>
        <taxon>Flavobacteriia</taxon>
        <taxon>Flavobacteriales</taxon>
        <taxon>Flavobacteriaceae</taxon>
        <taxon>Maribacter</taxon>
    </lineage>
</organism>
<dbReference type="EC" id="3.2.1.40" evidence="2"/>
<sequence length="918" mass="103346">MQNTLKVGFIILGLLLTTSFTIKKDQITKLVTEYRTNPIGIDVEKPRLSWQISSDGQNVMQTAYEIHVADSKENLVNGKSLIWSSNRVESDQSVNVVYNGPVLKSMQRAYWRVRVWNNKNKVSSWSSPAFWEMGILDKSLWSASYIAMDDITTEKKSHPSQYFRTEFQAKKSIKSAKVQVTSLGVYEIYLNGEKVGDDLFTPGYTSYDKRLQYQTYDVTNMLKSNNAIGAIVGDGWYRGNIGWQGDYAFYGKQLALFIQLNIIYNDGTTETVVSNGDWKASYGPILESDMYNGEKYDARLELDGWANIGFNDNNWDKVEVLDHPKDILVAPQGPPVKAIQEIKPKKLISTPKGETVLDLGQNIVGWARMKVRGPKGHKVTLKFAEVLDKNGNFYTTNLRAAEATDIYTLKGEGEEIFEPHFTFHGFRYIQVIDYPGTLNLDDITGVVIHSEITPTGSFTTSDPMINQLQSNIQWGQKDNFLDIPTDCPQRDERAGWTGDAQVFSMTAAYNFDVAAFYTKWLKDLALDQHKDGVVTNVVPDILSASKGAAAKGGATGWADAAVIIPWTVYQSYGDKRILEEQYSSMKKWVDFMAKSAGEDYLWIDYKHWHWGDWLAYNADKPDYNGSVTEKDLIATAYAYYSTTLLSKIASIIGENEDMVTYGRLAENIREAFIQEYITPNGRLVSHTQTAYALALSFDLIPENLIDKSAGYFAQDVKKFGHLTTGFLGTPLLCSTLSKIGRDDLAFMLLNRKEFPSWLYPITMGATTIWERWDTQKPDGTIIEGMNSFNHYSYGAIGEWLYTHVGGLRIDPENPGYKHILFDPHPGGGLTSAKAEFFSLYGKIKSDWEIKEGKFHYEVIIPANTTATITLPKATIEHVLPNGNKPKGNIKFTIKQTDKGVQVELGSGTYSFIYPIDKL</sequence>
<dbReference type="Pfam" id="PF25788">
    <property type="entry name" value="Ig_Rha78A_N"/>
    <property type="match status" value="1"/>
</dbReference>
<dbReference type="Gene3D" id="1.50.10.10">
    <property type="match status" value="1"/>
</dbReference>
<dbReference type="Pfam" id="PF08531">
    <property type="entry name" value="Bac_rhamnosid_N"/>
    <property type="match status" value="1"/>
</dbReference>
<dbReference type="InterPro" id="IPR008902">
    <property type="entry name" value="Rhamnosid_concanavalin"/>
</dbReference>
<proteinExistence type="predicted"/>
<feature type="domain" description="Bacterial alpha-L-rhamnosidase N-terminal" evidence="5">
    <location>
        <begin position="171"/>
        <end position="339"/>
    </location>
</feature>
<comment type="catalytic activity">
    <reaction evidence="1">
        <text>Hydrolysis of terminal non-reducing alpha-L-rhamnose residues in alpha-L-rhamnosides.</text>
        <dbReference type="EC" id="3.2.1.40"/>
    </reaction>
</comment>
<evidence type="ECO:0000313" key="8">
    <source>
        <dbReference type="EMBL" id="MRX64817.1"/>
    </source>
</evidence>
<protein>
    <recommendedName>
        <fullName evidence="2">alpha-L-rhamnosidase</fullName>
        <ecNumber evidence="2">3.2.1.40</ecNumber>
    </recommendedName>
</protein>
<evidence type="ECO:0000313" key="9">
    <source>
        <dbReference type="Proteomes" id="UP000443153"/>
    </source>
</evidence>
<evidence type="ECO:0000259" key="6">
    <source>
        <dbReference type="Pfam" id="PF17389"/>
    </source>
</evidence>
<feature type="domain" description="Alpha-L-rhamnosidase concanavalin-like" evidence="4">
    <location>
        <begin position="350"/>
        <end position="449"/>
    </location>
</feature>